<dbReference type="Proteomes" id="UP001107558">
    <property type="component" value="Chromosome 3"/>
</dbReference>
<dbReference type="GO" id="GO:0035498">
    <property type="term" value="P:carnosine metabolic process"/>
    <property type="evidence" value="ECO:0007669"/>
    <property type="project" value="TreeGrafter"/>
</dbReference>
<evidence type="ECO:0000256" key="4">
    <source>
        <dbReference type="ARBA" id="ARBA00022679"/>
    </source>
</evidence>
<dbReference type="Gene3D" id="3.40.50.150">
    <property type="entry name" value="Vaccinia Virus protein VP39"/>
    <property type="match status" value="1"/>
</dbReference>
<evidence type="ECO:0000256" key="1">
    <source>
        <dbReference type="ARBA" id="ARBA00010086"/>
    </source>
</evidence>
<dbReference type="GO" id="GO:0005634">
    <property type="term" value="C:nucleus"/>
    <property type="evidence" value="ECO:0007669"/>
    <property type="project" value="TreeGrafter"/>
</dbReference>
<dbReference type="InterPro" id="IPR029063">
    <property type="entry name" value="SAM-dependent_MTases_sf"/>
</dbReference>
<evidence type="ECO:0000313" key="7">
    <source>
        <dbReference type="Proteomes" id="UP001107558"/>
    </source>
</evidence>
<evidence type="ECO:0000256" key="3">
    <source>
        <dbReference type="ARBA" id="ARBA00022603"/>
    </source>
</evidence>
<name>A0A9J6BMX5_POLVA</name>
<dbReference type="InterPro" id="IPR012901">
    <property type="entry name" value="CARME"/>
</dbReference>
<sequence length="374" mass="43919">MNHNSLDNEEDEKYFDEIERANFIKVINSFKNYRKHNYHRIEQRLIYISQLPLRQQQLLEKYKKTLNSTKQCIDQNNLLIDKFLAGTNELFVNAAVNEIHGEDISKNGEQLTFFDSESDRVIVTLKQIVRDWTDLGASEREESYKPILDALSENFDITTMEKNQYRVLVPGAGLARLVYEISTLGLYCEGNEFSLFMLIVSNFLLNRCLFDSQYELFPFCHNFMNNLNRNDPLLSCRFPDVSPFQNPPKGEMNMIAGDFLQVYGQPAQYDQWDAVTTCFFLDCANNVVDFIEIIHKILKKGGIWINLGPLLYHYCDMNNELSLEPSYEDIREIIEKTGFEYLKENKNCRTRYSQNELSMAKLEYRSVFFVVRKK</sequence>
<keyword evidence="3" id="KW-0489">Methyltransferase</keyword>
<evidence type="ECO:0000256" key="5">
    <source>
        <dbReference type="ARBA" id="ARBA00022691"/>
    </source>
</evidence>
<proteinExistence type="inferred from homology"/>
<dbReference type="Pfam" id="PF07942">
    <property type="entry name" value="CARME"/>
    <property type="match status" value="1"/>
</dbReference>
<gene>
    <name evidence="6" type="ORF">PVAND_001283</name>
</gene>
<dbReference type="EMBL" id="JADBJN010000003">
    <property type="protein sequence ID" value="KAG5671069.1"/>
    <property type="molecule type" value="Genomic_DNA"/>
</dbReference>
<dbReference type="GO" id="GO:0030735">
    <property type="term" value="F:carnosine N-methyltransferase activity"/>
    <property type="evidence" value="ECO:0007669"/>
    <property type="project" value="UniProtKB-EC"/>
</dbReference>
<dbReference type="PANTHER" id="PTHR12303:SF6">
    <property type="entry name" value="CARNOSINE N-METHYLTRANSFERASE"/>
    <property type="match status" value="1"/>
</dbReference>
<dbReference type="AlphaFoldDB" id="A0A9J6BMX5"/>
<dbReference type="SUPFAM" id="SSF53335">
    <property type="entry name" value="S-adenosyl-L-methionine-dependent methyltransferases"/>
    <property type="match status" value="1"/>
</dbReference>
<protein>
    <recommendedName>
        <fullName evidence="2">carnosine N-methyltransferase</fullName>
        <ecNumber evidence="2">2.1.1.22</ecNumber>
    </recommendedName>
</protein>
<evidence type="ECO:0000313" key="6">
    <source>
        <dbReference type="EMBL" id="KAG5671069.1"/>
    </source>
</evidence>
<keyword evidence="7" id="KW-1185">Reference proteome</keyword>
<accession>A0A9J6BMX5</accession>
<dbReference type="GO" id="GO:0005829">
    <property type="term" value="C:cytosol"/>
    <property type="evidence" value="ECO:0007669"/>
    <property type="project" value="TreeGrafter"/>
</dbReference>
<dbReference type="EC" id="2.1.1.22" evidence="2"/>
<keyword evidence="5" id="KW-0949">S-adenosyl-L-methionine</keyword>
<keyword evidence="4" id="KW-0808">Transferase</keyword>
<dbReference type="GO" id="GO:0032259">
    <property type="term" value="P:methylation"/>
    <property type="evidence" value="ECO:0007669"/>
    <property type="project" value="UniProtKB-KW"/>
</dbReference>
<comment type="similarity">
    <text evidence="1">Belongs to the carnosine N-methyltransferase family.</text>
</comment>
<dbReference type="PANTHER" id="PTHR12303">
    <property type="entry name" value="CARNOSINE N-METHYLTRANSFERASE"/>
    <property type="match status" value="1"/>
</dbReference>
<dbReference type="OrthoDB" id="978at2759"/>
<dbReference type="SMART" id="SM01296">
    <property type="entry name" value="N2227"/>
    <property type="match status" value="1"/>
</dbReference>
<organism evidence="6 7">
    <name type="scientific">Polypedilum vanderplanki</name>
    <name type="common">Sleeping chironomid midge</name>
    <dbReference type="NCBI Taxonomy" id="319348"/>
    <lineage>
        <taxon>Eukaryota</taxon>
        <taxon>Metazoa</taxon>
        <taxon>Ecdysozoa</taxon>
        <taxon>Arthropoda</taxon>
        <taxon>Hexapoda</taxon>
        <taxon>Insecta</taxon>
        <taxon>Pterygota</taxon>
        <taxon>Neoptera</taxon>
        <taxon>Endopterygota</taxon>
        <taxon>Diptera</taxon>
        <taxon>Nematocera</taxon>
        <taxon>Chironomoidea</taxon>
        <taxon>Chironomidae</taxon>
        <taxon>Chironominae</taxon>
        <taxon>Polypedilum</taxon>
        <taxon>Polypedilum</taxon>
    </lineage>
</organism>
<reference evidence="6" key="1">
    <citation type="submission" date="2021-03" db="EMBL/GenBank/DDBJ databases">
        <title>Chromosome level genome of the anhydrobiotic midge Polypedilum vanderplanki.</title>
        <authorList>
            <person name="Yoshida Y."/>
            <person name="Kikawada T."/>
            <person name="Gusev O."/>
        </authorList>
    </citation>
    <scope>NUCLEOTIDE SEQUENCE</scope>
    <source>
        <strain evidence="6">NIAS01</strain>
        <tissue evidence="6">Whole body or cell culture</tissue>
    </source>
</reference>
<evidence type="ECO:0000256" key="2">
    <source>
        <dbReference type="ARBA" id="ARBA00012003"/>
    </source>
</evidence>
<comment type="caution">
    <text evidence="6">The sequence shown here is derived from an EMBL/GenBank/DDBJ whole genome shotgun (WGS) entry which is preliminary data.</text>
</comment>